<evidence type="ECO:0000256" key="2">
    <source>
        <dbReference type="SAM" id="Phobius"/>
    </source>
</evidence>
<dbReference type="OrthoDB" id="3061928at2759"/>
<dbReference type="CDD" id="cd17039">
    <property type="entry name" value="Ubl_ubiquitin_like"/>
    <property type="match status" value="1"/>
</dbReference>
<evidence type="ECO:0000259" key="3">
    <source>
        <dbReference type="PROSITE" id="PS50053"/>
    </source>
</evidence>
<organism evidence="4 5">
    <name type="scientific">Mycena venus</name>
    <dbReference type="NCBI Taxonomy" id="2733690"/>
    <lineage>
        <taxon>Eukaryota</taxon>
        <taxon>Fungi</taxon>
        <taxon>Dikarya</taxon>
        <taxon>Basidiomycota</taxon>
        <taxon>Agaricomycotina</taxon>
        <taxon>Agaricomycetes</taxon>
        <taxon>Agaricomycetidae</taxon>
        <taxon>Agaricales</taxon>
        <taxon>Marasmiineae</taxon>
        <taxon>Mycenaceae</taxon>
        <taxon>Mycena</taxon>
    </lineage>
</organism>
<feature type="compositionally biased region" description="Polar residues" evidence="1">
    <location>
        <begin position="225"/>
        <end position="234"/>
    </location>
</feature>
<feature type="region of interest" description="Disordered" evidence="1">
    <location>
        <begin position="215"/>
        <end position="378"/>
    </location>
</feature>
<evidence type="ECO:0000313" key="5">
    <source>
        <dbReference type="Proteomes" id="UP000620124"/>
    </source>
</evidence>
<feature type="transmembrane region" description="Helical" evidence="2">
    <location>
        <begin position="77"/>
        <end position="97"/>
    </location>
</feature>
<evidence type="ECO:0000256" key="1">
    <source>
        <dbReference type="SAM" id="MobiDB-lite"/>
    </source>
</evidence>
<dbReference type="AlphaFoldDB" id="A0A8H6YIY2"/>
<feature type="compositionally biased region" description="Low complexity" evidence="1">
    <location>
        <begin position="366"/>
        <end position="376"/>
    </location>
</feature>
<keyword evidence="2" id="KW-0472">Membrane</keyword>
<comment type="caution">
    <text evidence="4">The sequence shown here is derived from an EMBL/GenBank/DDBJ whole genome shotgun (WGS) entry which is preliminary data.</text>
</comment>
<dbReference type="Proteomes" id="UP000620124">
    <property type="component" value="Unassembled WGS sequence"/>
</dbReference>
<feature type="domain" description="Ubiquitin-like" evidence="3">
    <location>
        <begin position="137"/>
        <end position="215"/>
    </location>
</feature>
<dbReference type="InterPro" id="IPR000626">
    <property type="entry name" value="Ubiquitin-like_dom"/>
</dbReference>
<sequence>MSNLVRYDDRTPGKLLPARGTLFPSRPEAVASKCFQWFALNLILFLLPLLGGSLAMLTLGTRLGIYGHKNPHQLAYVLTYFAICSGSANVFIASLIFPRTLRYHLVIPLILGRRRHRSHFSFMSNRRLNRVCGKLRFTVFIMGFWSRSFPVVVDSDTTVGEIYSHLQALGIVPGSQFRHFYFTYRGRRIQWDDTMGVLGTGPLSHLHIVLSLPGGANSAGDPVEASTSRPSRSANRIKMKNAIADDIAVKDTSTKKRRRKTGPKTAAQSKGKGKATEDQNTDPEDNDFSGSGSDGETSDEDSDSSIEILNSELAESLPTKTIPENARRSTKAPPRKKRKGAEASSSASGNTDGNVTIAGPFTAGPSQQPQAPAPVAKSKKSNPIYLFYEDPTDCDAKGEKDEGAKYYKCYLGNREIVKLTKGSNQNTHKLQRHLEKTSEPHFWLFQALQKRSSPVTDHERSLACGTTVLTPEIAAEYVQECKKISNDIKAMFEKQAADKQIPWNQDYFESLVVKWVAACDQPFIAVNKPEFCEMLQYVHLHSPKPLKIPGDDKVKSLIEKMSEDMVTSLKNIFKENE</sequence>
<accession>A0A8H6YIY2</accession>
<keyword evidence="2" id="KW-0812">Transmembrane</keyword>
<name>A0A8H6YIY2_9AGAR</name>
<evidence type="ECO:0000313" key="4">
    <source>
        <dbReference type="EMBL" id="KAF7359566.1"/>
    </source>
</evidence>
<reference evidence="4" key="1">
    <citation type="submission" date="2020-05" db="EMBL/GenBank/DDBJ databases">
        <title>Mycena genomes resolve the evolution of fungal bioluminescence.</title>
        <authorList>
            <person name="Tsai I.J."/>
        </authorList>
    </citation>
    <scope>NUCLEOTIDE SEQUENCE</scope>
    <source>
        <strain evidence="4">CCC161011</strain>
    </source>
</reference>
<dbReference type="EMBL" id="JACAZI010000005">
    <property type="protein sequence ID" value="KAF7359566.1"/>
    <property type="molecule type" value="Genomic_DNA"/>
</dbReference>
<protein>
    <submittedName>
        <fullName evidence="4">Transposase-like protein</fullName>
    </submittedName>
</protein>
<keyword evidence="2" id="KW-1133">Transmembrane helix</keyword>
<gene>
    <name evidence="4" type="ORF">MVEN_00680000</name>
</gene>
<feature type="transmembrane region" description="Helical" evidence="2">
    <location>
        <begin position="35"/>
        <end position="57"/>
    </location>
</feature>
<dbReference type="PROSITE" id="PS50053">
    <property type="entry name" value="UBIQUITIN_2"/>
    <property type="match status" value="1"/>
</dbReference>
<proteinExistence type="predicted"/>
<dbReference type="InterPro" id="IPR029071">
    <property type="entry name" value="Ubiquitin-like_domsf"/>
</dbReference>
<dbReference type="SUPFAM" id="SSF54236">
    <property type="entry name" value="Ubiquitin-like"/>
    <property type="match status" value="1"/>
</dbReference>
<feature type="compositionally biased region" description="Basic residues" evidence="1">
    <location>
        <begin position="328"/>
        <end position="339"/>
    </location>
</feature>
<keyword evidence="5" id="KW-1185">Reference proteome</keyword>
<feature type="compositionally biased region" description="Polar residues" evidence="1">
    <location>
        <begin position="343"/>
        <end position="354"/>
    </location>
</feature>